<dbReference type="CDD" id="cd13399">
    <property type="entry name" value="Slt35-like"/>
    <property type="match status" value="1"/>
</dbReference>
<dbReference type="InterPro" id="IPR023346">
    <property type="entry name" value="Lysozyme-like_dom_sf"/>
</dbReference>
<feature type="domain" description="NlpC/P60" evidence="7">
    <location>
        <begin position="229"/>
        <end position="357"/>
    </location>
</feature>
<dbReference type="Pfam" id="PF00877">
    <property type="entry name" value="NLPC_P60"/>
    <property type="match status" value="1"/>
</dbReference>
<gene>
    <name evidence="8" type="ORF">ETD96_29340</name>
</gene>
<evidence type="ECO:0000256" key="5">
    <source>
        <dbReference type="SAM" id="MobiDB-lite"/>
    </source>
</evidence>
<name>A0A5S4GJ68_9ACTN</name>
<dbReference type="PROSITE" id="PS51935">
    <property type="entry name" value="NLPC_P60"/>
    <property type="match status" value="1"/>
</dbReference>
<dbReference type="PANTHER" id="PTHR47359:SF3">
    <property type="entry name" value="NLP_P60 DOMAIN-CONTAINING PROTEIN-RELATED"/>
    <property type="match status" value="1"/>
</dbReference>
<keyword evidence="6" id="KW-0812">Transmembrane</keyword>
<reference evidence="8 9" key="1">
    <citation type="submission" date="2019-05" db="EMBL/GenBank/DDBJ databases">
        <title>Draft genome sequence of Actinomadura geliboluensis A8036.</title>
        <authorList>
            <person name="Saricaoglu S."/>
            <person name="Isik K."/>
        </authorList>
    </citation>
    <scope>NUCLEOTIDE SEQUENCE [LARGE SCALE GENOMIC DNA]</scope>
    <source>
        <strain evidence="8 9">A8036</strain>
    </source>
</reference>
<dbReference type="SUPFAM" id="SSF53955">
    <property type="entry name" value="Lysozyme-like"/>
    <property type="match status" value="1"/>
</dbReference>
<feature type="transmembrane region" description="Helical" evidence="6">
    <location>
        <begin position="36"/>
        <end position="56"/>
    </location>
</feature>
<keyword evidence="6" id="KW-1133">Transmembrane helix</keyword>
<dbReference type="Proteomes" id="UP000305238">
    <property type="component" value="Unassembled WGS sequence"/>
</dbReference>
<dbReference type="InterPro" id="IPR008258">
    <property type="entry name" value="Transglycosylase_SLT_dom_1"/>
</dbReference>
<dbReference type="Pfam" id="PF01464">
    <property type="entry name" value="SLT"/>
    <property type="match status" value="1"/>
</dbReference>
<dbReference type="PANTHER" id="PTHR47359">
    <property type="entry name" value="PEPTIDOGLYCAN DL-ENDOPEPTIDASE CWLO"/>
    <property type="match status" value="1"/>
</dbReference>
<dbReference type="InterPro" id="IPR051794">
    <property type="entry name" value="PG_Endopeptidase_C40"/>
</dbReference>
<evidence type="ECO:0000259" key="7">
    <source>
        <dbReference type="PROSITE" id="PS51935"/>
    </source>
</evidence>
<comment type="similarity">
    <text evidence="1">Belongs to the peptidase C40 family.</text>
</comment>
<protein>
    <recommendedName>
        <fullName evidence="7">NlpC/P60 domain-containing protein</fullName>
    </recommendedName>
</protein>
<dbReference type="GO" id="GO:0006508">
    <property type="term" value="P:proteolysis"/>
    <property type="evidence" value="ECO:0007669"/>
    <property type="project" value="UniProtKB-KW"/>
</dbReference>
<feature type="region of interest" description="Disordered" evidence="5">
    <location>
        <begin position="1"/>
        <end position="31"/>
    </location>
</feature>
<evidence type="ECO:0000256" key="4">
    <source>
        <dbReference type="ARBA" id="ARBA00022807"/>
    </source>
</evidence>
<dbReference type="Gene3D" id="1.10.530.10">
    <property type="match status" value="1"/>
</dbReference>
<keyword evidence="2" id="KW-0645">Protease</keyword>
<dbReference type="AlphaFoldDB" id="A0A5S4GJ68"/>
<dbReference type="InterPro" id="IPR038765">
    <property type="entry name" value="Papain-like_cys_pep_sf"/>
</dbReference>
<evidence type="ECO:0000256" key="6">
    <source>
        <dbReference type="SAM" id="Phobius"/>
    </source>
</evidence>
<dbReference type="Gene3D" id="3.90.1720.10">
    <property type="entry name" value="endopeptidase domain like (from Nostoc punctiforme)"/>
    <property type="match status" value="1"/>
</dbReference>
<comment type="caution">
    <text evidence="8">The sequence shown here is derived from an EMBL/GenBank/DDBJ whole genome shotgun (WGS) entry which is preliminary data.</text>
</comment>
<evidence type="ECO:0000256" key="3">
    <source>
        <dbReference type="ARBA" id="ARBA00022801"/>
    </source>
</evidence>
<feature type="region of interest" description="Disordered" evidence="5">
    <location>
        <begin position="109"/>
        <end position="129"/>
    </location>
</feature>
<accession>A0A5S4GJ68</accession>
<keyword evidence="6" id="KW-0472">Membrane</keyword>
<proteinExistence type="inferred from homology"/>
<dbReference type="GO" id="GO:0008234">
    <property type="term" value="F:cysteine-type peptidase activity"/>
    <property type="evidence" value="ECO:0007669"/>
    <property type="project" value="UniProtKB-KW"/>
</dbReference>
<keyword evidence="3" id="KW-0378">Hydrolase</keyword>
<dbReference type="OrthoDB" id="5244330at2"/>
<feature type="region of interest" description="Disordered" evidence="5">
    <location>
        <begin position="348"/>
        <end position="373"/>
    </location>
</feature>
<evidence type="ECO:0000256" key="1">
    <source>
        <dbReference type="ARBA" id="ARBA00007074"/>
    </source>
</evidence>
<keyword evidence="4" id="KW-0788">Thiol protease</keyword>
<evidence type="ECO:0000313" key="8">
    <source>
        <dbReference type="EMBL" id="TMR32554.1"/>
    </source>
</evidence>
<sequence length="373" mass="39655">MATRRTGRPPPPIDRPDHRSAANARHRPRQDGGHRLPVIALLVALIVLAVVLIGAVTGSTPPPDTCRQQATGPPVTGIPATYLALYRKAATDYGIPWEILAAIGSIESDHGRSKEPGVQSGENHAGAGGPMQFLSGTWASYGVDGNRDGKKNRYDPTDAIPAAANYLRHNGAPPKMRAALFAYNHSNTYVNDVLNRARHYKKTPTTPSAPTETTPPAECAEAAAITAPNKTIAKIIAFAMAQRGKPYAFGATGPDAWDCSSLVQAAYAAAGLTIPRTTFTQWPFGVRVPNNEAQPGDLVFFNSGPGTSTNNPGHVGLVIGHGQMIAARCSTCHPAIGVETYHRPDWTGTTRPLLRLTNTSGRNQPLPVDDHQP</sequence>
<dbReference type="InterPro" id="IPR000064">
    <property type="entry name" value="NLP_P60_dom"/>
</dbReference>
<dbReference type="SUPFAM" id="SSF54001">
    <property type="entry name" value="Cysteine proteinases"/>
    <property type="match status" value="1"/>
</dbReference>
<dbReference type="EMBL" id="VCKZ01000263">
    <property type="protein sequence ID" value="TMR32554.1"/>
    <property type="molecule type" value="Genomic_DNA"/>
</dbReference>
<evidence type="ECO:0000256" key="2">
    <source>
        <dbReference type="ARBA" id="ARBA00022670"/>
    </source>
</evidence>
<keyword evidence="9" id="KW-1185">Reference proteome</keyword>
<organism evidence="8 9">
    <name type="scientific">Actinomadura geliboluensis</name>
    <dbReference type="NCBI Taxonomy" id="882440"/>
    <lineage>
        <taxon>Bacteria</taxon>
        <taxon>Bacillati</taxon>
        <taxon>Actinomycetota</taxon>
        <taxon>Actinomycetes</taxon>
        <taxon>Streptosporangiales</taxon>
        <taxon>Thermomonosporaceae</taxon>
        <taxon>Actinomadura</taxon>
    </lineage>
</organism>
<evidence type="ECO:0000313" key="9">
    <source>
        <dbReference type="Proteomes" id="UP000305238"/>
    </source>
</evidence>